<dbReference type="PANTHER" id="PTHR19315">
    <property type="entry name" value="ER MEMBRANE PROTEIN COMPLEX SUBUNIT 4"/>
    <property type="match status" value="1"/>
</dbReference>
<evidence type="ECO:0000256" key="7">
    <source>
        <dbReference type="ARBA" id="ARBA00022989"/>
    </source>
</evidence>
<dbReference type="GO" id="GO:0005789">
    <property type="term" value="C:endoplasmic reticulum membrane"/>
    <property type="evidence" value="ECO:0007669"/>
    <property type="project" value="UniProtKB-SubCell"/>
</dbReference>
<dbReference type="Pfam" id="PF06417">
    <property type="entry name" value="EMC4"/>
    <property type="match status" value="1"/>
</dbReference>
<sequence>MAHVNVMLKWRLDLVNVGTRVLPKAVADRLPNPPGYNLNANIQMISGAGHHEHQHKHLLTKRAWDVALQPAKTFPMNLFMLYMAGNAISIFPIMMVAMMMWRPIKALMSVKNTFKPLEEEHIGPLVLHKLVFILGNLAGVALALYKCHGMGLLPNTPSDWLDFLPVPQRMQYSLYSETFA</sequence>
<evidence type="ECO:0000256" key="2">
    <source>
        <dbReference type="ARBA" id="ARBA00007715"/>
    </source>
</evidence>
<evidence type="ECO:0000256" key="10">
    <source>
        <dbReference type="SAM" id="Phobius"/>
    </source>
</evidence>
<evidence type="ECO:0000256" key="3">
    <source>
        <dbReference type="ARBA" id="ARBA00011276"/>
    </source>
</evidence>
<evidence type="ECO:0000256" key="4">
    <source>
        <dbReference type="ARBA" id="ARBA00020820"/>
    </source>
</evidence>
<keyword evidence="5 10" id="KW-0812">Transmembrane</keyword>
<feature type="transmembrane region" description="Helical" evidence="10">
    <location>
        <begin position="121"/>
        <end position="145"/>
    </location>
</feature>
<dbReference type="AlphaFoldDB" id="A0A1I7ZBI2"/>
<dbReference type="Proteomes" id="UP000095287">
    <property type="component" value="Unplaced"/>
</dbReference>
<keyword evidence="7 10" id="KW-1133">Transmembrane helix</keyword>
<reference evidence="12" key="1">
    <citation type="submission" date="2016-11" db="UniProtKB">
        <authorList>
            <consortium name="WormBaseParasite"/>
        </authorList>
    </citation>
    <scope>IDENTIFICATION</scope>
</reference>
<dbReference type="PIRSF" id="PIRSF017207">
    <property type="entry name" value="UCP017207_TM-p85"/>
    <property type="match status" value="1"/>
</dbReference>
<evidence type="ECO:0000256" key="9">
    <source>
        <dbReference type="PIRNR" id="PIRNR017207"/>
    </source>
</evidence>
<comment type="subunit">
    <text evidence="3">Component of the ER membrane protein complex (EMC).</text>
</comment>
<organism evidence="11 12">
    <name type="scientific">Steinernema glaseri</name>
    <dbReference type="NCBI Taxonomy" id="37863"/>
    <lineage>
        <taxon>Eukaryota</taxon>
        <taxon>Metazoa</taxon>
        <taxon>Ecdysozoa</taxon>
        <taxon>Nematoda</taxon>
        <taxon>Chromadorea</taxon>
        <taxon>Rhabditida</taxon>
        <taxon>Tylenchina</taxon>
        <taxon>Panagrolaimomorpha</taxon>
        <taxon>Strongyloidoidea</taxon>
        <taxon>Steinernematidae</taxon>
        <taxon>Steinernema</taxon>
    </lineage>
</organism>
<protein>
    <recommendedName>
        <fullName evidence="4 9">ER membrane protein complex subunit 4</fullName>
    </recommendedName>
</protein>
<evidence type="ECO:0000256" key="5">
    <source>
        <dbReference type="ARBA" id="ARBA00022692"/>
    </source>
</evidence>
<keyword evidence="11" id="KW-1185">Reference proteome</keyword>
<dbReference type="WBParaSite" id="L893_g24740.t1">
    <property type="protein sequence ID" value="L893_g24740.t1"/>
    <property type="gene ID" value="L893_g24740"/>
</dbReference>
<keyword evidence="6" id="KW-0256">Endoplasmic reticulum</keyword>
<keyword evidence="8 9" id="KW-0472">Membrane</keyword>
<evidence type="ECO:0000256" key="8">
    <source>
        <dbReference type="ARBA" id="ARBA00023136"/>
    </source>
</evidence>
<evidence type="ECO:0000313" key="12">
    <source>
        <dbReference type="WBParaSite" id="L893_g24740.t1"/>
    </source>
</evidence>
<feature type="transmembrane region" description="Helical" evidence="10">
    <location>
        <begin position="79"/>
        <end position="101"/>
    </location>
</feature>
<name>A0A1I7ZBI2_9BILA</name>
<proteinExistence type="inferred from homology"/>
<accession>A0A1I7ZBI2</accession>
<dbReference type="InterPro" id="IPR009445">
    <property type="entry name" value="TMEM85/Emc4"/>
</dbReference>
<evidence type="ECO:0000313" key="11">
    <source>
        <dbReference type="Proteomes" id="UP000095287"/>
    </source>
</evidence>
<evidence type="ECO:0000256" key="6">
    <source>
        <dbReference type="ARBA" id="ARBA00022824"/>
    </source>
</evidence>
<comment type="similarity">
    <text evidence="2 9">Belongs to the EMC4 family.</text>
</comment>
<evidence type="ECO:0000256" key="1">
    <source>
        <dbReference type="ARBA" id="ARBA00004477"/>
    </source>
</evidence>
<comment type="subcellular location">
    <subcellularLocation>
        <location evidence="1">Endoplasmic reticulum membrane</location>
        <topology evidence="1">Multi-pass membrane protein</topology>
    </subcellularLocation>
</comment>